<dbReference type="PANTHER" id="PTHR36964:SF1">
    <property type="entry name" value="PROTEIN-METHIONINE-SULFOXIDE REDUCTASE HEME-BINDING SUBUNIT MSRQ"/>
    <property type="match status" value="1"/>
</dbReference>
<feature type="domain" description="Ferric oxidoreductase" evidence="8">
    <location>
        <begin position="44"/>
        <end position="155"/>
    </location>
</feature>
<keyword evidence="3 7" id="KW-0812">Transmembrane</keyword>
<dbReference type="Pfam" id="PF01794">
    <property type="entry name" value="Ferric_reduct"/>
    <property type="match status" value="1"/>
</dbReference>
<comment type="subunit">
    <text evidence="7">Heterodimer of a catalytic subunit (MsrP) and a heme-binding subunit (MsrQ).</text>
</comment>
<keyword evidence="7" id="KW-0349">Heme</keyword>
<comment type="cofactor">
    <cofactor evidence="7">
        <name>heme b</name>
        <dbReference type="ChEBI" id="CHEBI:60344"/>
    </cofactor>
    <text evidence="7">Binds 1 heme b (iron(II)-protoporphyrin IX) group per subunit.</text>
</comment>
<feature type="transmembrane region" description="Helical" evidence="7">
    <location>
        <begin position="175"/>
        <end position="194"/>
    </location>
</feature>
<keyword evidence="4 7" id="KW-1133">Transmembrane helix</keyword>
<name>A0A0P6YCH7_9CHLR</name>
<feature type="transmembrane region" description="Helical" evidence="7">
    <location>
        <begin position="76"/>
        <end position="100"/>
    </location>
</feature>
<keyword evidence="7" id="KW-0249">Electron transport</keyword>
<keyword evidence="5 7" id="KW-0408">Iron</keyword>
<dbReference type="RefSeq" id="WP_062417434.1">
    <property type="nucleotide sequence ID" value="NZ_DF967974.1"/>
</dbReference>
<comment type="similarity">
    <text evidence="7">Belongs to the MsrQ family.</text>
</comment>
<evidence type="ECO:0000313" key="9">
    <source>
        <dbReference type="EMBL" id="KPL79719.1"/>
    </source>
</evidence>
<organism evidence="9 10">
    <name type="scientific">Levilinea saccharolytica</name>
    <dbReference type="NCBI Taxonomy" id="229921"/>
    <lineage>
        <taxon>Bacteria</taxon>
        <taxon>Bacillati</taxon>
        <taxon>Chloroflexota</taxon>
        <taxon>Anaerolineae</taxon>
        <taxon>Anaerolineales</taxon>
        <taxon>Anaerolineaceae</taxon>
        <taxon>Levilinea</taxon>
    </lineage>
</organism>
<dbReference type="HAMAP" id="MF_01207">
    <property type="entry name" value="MsrQ"/>
    <property type="match status" value="1"/>
</dbReference>
<dbReference type="PANTHER" id="PTHR36964">
    <property type="entry name" value="PROTEIN-METHIONINE-SULFOXIDE REDUCTASE HEME-BINDING SUBUNIT MSRQ"/>
    <property type="match status" value="1"/>
</dbReference>
<comment type="subcellular location">
    <subcellularLocation>
        <location evidence="7">Cell membrane</location>
        <topology evidence="7">Multi-pass membrane protein</topology>
    </subcellularLocation>
    <subcellularLocation>
        <location evidence="1">Membrane</location>
        <topology evidence="1">Multi-pass membrane protein</topology>
    </subcellularLocation>
</comment>
<evidence type="ECO:0000256" key="1">
    <source>
        <dbReference type="ARBA" id="ARBA00004141"/>
    </source>
</evidence>
<dbReference type="OrthoDB" id="9788328at2"/>
<dbReference type="GO" id="GO:0009055">
    <property type="term" value="F:electron transfer activity"/>
    <property type="evidence" value="ECO:0007669"/>
    <property type="project" value="UniProtKB-UniRule"/>
</dbReference>
<keyword evidence="7" id="KW-0285">Flavoprotein</keyword>
<protein>
    <recommendedName>
        <fullName evidence="7">Protein-methionine-sulfoxide reductase heme-binding subunit MsrQ</fullName>
    </recommendedName>
    <alternativeName>
        <fullName evidence="7">Flavocytochrome MsrQ</fullName>
    </alternativeName>
</protein>
<dbReference type="InterPro" id="IPR013130">
    <property type="entry name" value="Fe3_Rdtase_TM_dom"/>
</dbReference>
<feature type="transmembrane region" description="Helical" evidence="7">
    <location>
        <begin position="112"/>
        <end position="133"/>
    </location>
</feature>
<evidence type="ECO:0000313" key="10">
    <source>
        <dbReference type="Proteomes" id="UP000050501"/>
    </source>
</evidence>
<evidence type="ECO:0000259" key="8">
    <source>
        <dbReference type="Pfam" id="PF01794"/>
    </source>
</evidence>
<evidence type="ECO:0000256" key="7">
    <source>
        <dbReference type="HAMAP-Rule" id="MF_01207"/>
    </source>
</evidence>
<keyword evidence="7" id="KW-0479">Metal-binding</keyword>
<dbReference type="EMBL" id="LGCM01000046">
    <property type="protein sequence ID" value="KPL79719.1"/>
    <property type="molecule type" value="Genomic_DNA"/>
</dbReference>
<dbReference type="AlphaFoldDB" id="A0A0P6YCH7"/>
<comment type="caution">
    <text evidence="9">The sequence shown here is derived from an EMBL/GenBank/DDBJ whole genome shotgun (WGS) entry which is preliminary data.</text>
</comment>
<keyword evidence="6 7" id="KW-0472">Membrane</keyword>
<evidence type="ECO:0000256" key="6">
    <source>
        <dbReference type="ARBA" id="ARBA00023136"/>
    </source>
</evidence>
<dbReference type="InterPro" id="IPR022837">
    <property type="entry name" value="MsrQ-like"/>
</dbReference>
<evidence type="ECO:0000256" key="4">
    <source>
        <dbReference type="ARBA" id="ARBA00022989"/>
    </source>
</evidence>
<sequence length="214" mass="23549">MKAWPYLRAAAHVGALLPLLLLIFDALRDNLTANPIQAATQRSGTAALVLLLISLACTPLYTITGYADFSRLRRPLGLYAFLYALVHLSIFVVLDYAFAWDLILPELAQKRYLIAGLGAFAILLALAATSFTLTMKALGKHWKRLHRLVYAAAGLVVLHVAWAEKGNLSTLSGDILKPALALAVLLVLLGLRLPPIRRRLTALRRTPPRRVIRT</sequence>
<keyword evidence="7" id="KW-0288">FMN</keyword>
<comment type="cofactor">
    <cofactor evidence="7">
        <name>FMN</name>
        <dbReference type="ChEBI" id="CHEBI:58210"/>
    </cofactor>
    <text evidence="7">Binds 1 FMN per subunit.</text>
</comment>
<proteinExistence type="inferred from homology"/>
<comment type="caution">
    <text evidence="7">Lacks conserved residue(s) required for the propagation of feature annotation.</text>
</comment>
<keyword evidence="10" id="KW-1185">Reference proteome</keyword>
<feature type="transmembrane region" description="Helical" evidence="7">
    <location>
        <begin position="44"/>
        <end position="64"/>
    </location>
</feature>
<keyword evidence="2 7" id="KW-0813">Transport</keyword>
<dbReference type="GO" id="GO:0010181">
    <property type="term" value="F:FMN binding"/>
    <property type="evidence" value="ECO:0007669"/>
    <property type="project" value="UniProtKB-UniRule"/>
</dbReference>
<reference evidence="9 10" key="1">
    <citation type="submission" date="2015-07" db="EMBL/GenBank/DDBJ databases">
        <title>Genome sequence of Levilinea saccharolytica DSM 16555.</title>
        <authorList>
            <person name="Hemp J."/>
            <person name="Ward L.M."/>
            <person name="Pace L.A."/>
            <person name="Fischer W.W."/>
        </authorList>
    </citation>
    <scope>NUCLEOTIDE SEQUENCE [LARGE SCALE GENOMIC DNA]</scope>
    <source>
        <strain evidence="9 10">KIBI-1</strain>
    </source>
</reference>
<feature type="transmembrane region" description="Helical" evidence="7">
    <location>
        <begin position="145"/>
        <end position="163"/>
    </location>
</feature>
<keyword evidence="7" id="KW-1003">Cell membrane</keyword>
<dbReference type="GO" id="GO:0020037">
    <property type="term" value="F:heme binding"/>
    <property type="evidence" value="ECO:0007669"/>
    <property type="project" value="UniProtKB-UniRule"/>
</dbReference>
<gene>
    <name evidence="7" type="primary">msrQ</name>
    <name evidence="9" type="ORF">ADN01_13585</name>
</gene>
<evidence type="ECO:0000256" key="3">
    <source>
        <dbReference type="ARBA" id="ARBA00022692"/>
    </source>
</evidence>
<accession>A0A0P6YCH7</accession>
<dbReference type="GO" id="GO:0016679">
    <property type="term" value="F:oxidoreductase activity, acting on diphenols and related substances as donors"/>
    <property type="evidence" value="ECO:0007669"/>
    <property type="project" value="TreeGrafter"/>
</dbReference>
<evidence type="ECO:0000256" key="5">
    <source>
        <dbReference type="ARBA" id="ARBA00023004"/>
    </source>
</evidence>
<dbReference type="GO" id="GO:0005886">
    <property type="term" value="C:plasma membrane"/>
    <property type="evidence" value="ECO:0007669"/>
    <property type="project" value="UniProtKB-SubCell"/>
</dbReference>
<dbReference type="GO" id="GO:0046872">
    <property type="term" value="F:metal ion binding"/>
    <property type="evidence" value="ECO:0007669"/>
    <property type="project" value="UniProtKB-KW"/>
</dbReference>
<dbReference type="GO" id="GO:0030091">
    <property type="term" value="P:protein repair"/>
    <property type="evidence" value="ECO:0007669"/>
    <property type="project" value="UniProtKB-UniRule"/>
</dbReference>
<evidence type="ECO:0000256" key="2">
    <source>
        <dbReference type="ARBA" id="ARBA00022448"/>
    </source>
</evidence>
<dbReference type="Proteomes" id="UP000050501">
    <property type="component" value="Unassembled WGS sequence"/>
</dbReference>
<comment type="function">
    <text evidence="7">Part of the MsrPQ system that repairs oxidized cell envelope proteins containing methionine sulfoxide residues (Met-O), using respiratory chain electrons. Thus protects these proteins from oxidative-stress damage caused by reactive species of oxygen and chlorine. MsrPQ is essential for the maintenance of envelope integrity under bleach stress, rescuing a wide series of structurally unrelated cell envelope proteins from methionine oxidation. MsrQ provides electrons for reduction to the reductase catalytic subunit MsrP, using the quinone pool of the respiratory chain.</text>
</comment>
<dbReference type="STRING" id="229921.ADN01_13585"/>